<dbReference type="InterPro" id="IPR014434">
    <property type="entry name" value="Monothiol_GRX"/>
</dbReference>
<keyword evidence="6" id="KW-0676">Redox-active center</keyword>
<dbReference type="VEuPathDB" id="FungiDB:SPRG_09774"/>
<evidence type="ECO:0000256" key="1">
    <source>
        <dbReference type="ARBA" id="ARBA00009630"/>
    </source>
</evidence>
<dbReference type="KEGG" id="spar:SPRG_17221"/>
<dbReference type="GO" id="GO:0005739">
    <property type="term" value="C:mitochondrion"/>
    <property type="evidence" value="ECO:0007669"/>
    <property type="project" value="UniProtKB-ARBA"/>
</dbReference>
<dbReference type="OrthoDB" id="415696at2759"/>
<protein>
    <recommendedName>
        <fullName evidence="7">Glutaredoxin</fullName>
    </recommendedName>
</protein>
<dbReference type="InterPro" id="IPR036249">
    <property type="entry name" value="Thioredoxin-like_sf"/>
</dbReference>
<evidence type="ECO:0000256" key="6">
    <source>
        <dbReference type="ARBA" id="ARBA00023284"/>
    </source>
</evidence>
<dbReference type="InterPro" id="IPR002109">
    <property type="entry name" value="Glutaredoxin"/>
</dbReference>
<dbReference type="Gene3D" id="3.40.30.10">
    <property type="entry name" value="Glutaredoxin"/>
    <property type="match status" value="1"/>
</dbReference>
<evidence type="ECO:0000313" key="11">
    <source>
        <dbReference type="Proteomes" id="UP000030745"/>
    </source>
</evidence>
<keyword evidence="5" id="KW-0411">Iron-sulfur</keyword>
<sequence>MSVYERIQREIDTHTVMLYIKGTREAPEAGFSSQVVAVFRTLDVDFGVANLLECAELRQAIKDFSSWPTIPQIFIRGKFLGGSDTLLEMYKSGELQRILGLGP</sequence>
<dbReference type="GO" id="GO:0015036">
    <property type="term" value="F:disulfide oxidoreductase activity"/>
    <property type="evidence" value="ECO:0007669"/>
    <property type="project" value="InterPro"/>
</dbReference>
<organism evidence="10 11">
    <name type="scientific">Saprolegnia parasitica (strain CBS 223.65)</name>
    <dbReference type="NCBI Taxonomy" id="695850"/>
    <lineage>
        <taxon>Eukaryota</taxon>
        <taxon>Sar</taxon>
        <taxon>Stramenopiles</taxon>
        <taxon>Oomycota</taxon>
        <taxon>Saprolegniomycetes</taxon>
        <taxon>Saprolegniales</taxon>
        <taxon>Saprolegniaceae</taxon>
        <taxon>Saprolegnia</taxon>
    </lineage>
</organism>
<keyword evidence="4" id="KW-0408">Iron</keyword>
<dbReference type="Proteomes" id="UP000030745">
    <property type="component" value="Unassembled WGS sequence"/>
</dbReference>
<dbReference type="Pfam" id="PF00462">
    <property type="entry name" value="Glutaredoxin"/>
    <property type="match status" value="1"/>
</dbReference>
<dbReference type="GO" id="GO:0046872">
    <property type="term" value="F:metal ion binding"/>
    <property type="evidence" value="ECO:0007669"/>
    <property type="project" value="UniProtKB-KW"/>
</dbReference>
<evidence type="ECO:0000256" key="4">
    <source>
        <dbReference type="ARBA" id="ARBA00023004"/>
    </source>
</evidence>
<evidence type="ECO:0000256" key="3">
    <source>
        <dbReference type="ARBA" id="ARBA00022723"/>
    </source>
</evidence>
<dbReference type="SUPFAM" id="SSF52833">
    <property type="entry name" value="Thioredoxin-like"/>
    <property type="match status" value="1"/>
</dbReference>
<name>A0A067C7A2_SAPPC</name>
<dbReference type="VEuPathDB" id="FungiDB:SPRG_17221"/>
<evidence type="ECO:0000313" key="9">
    <source>
        <dbReference type="EMBL" id="KDO17350.1"/>
    </source>
</evidence>
<dbReference type="GO" id="GO:0051537">
    <property type="term" value="F:2 iron, 2 sulfur cluster binding"/>
    <property type="evidence" value="ECO:0007669"/>
    <property type="project" value="UniProtKB-KW"/>
</dbReference>
<dbReference type="InterPro" id="IPR033658">
    <property type="entry name" value="GRX_PICOT-like"/>
</dbReference>
<evidence type="ECO:0000259" key="8">
    <source>
        <dbReference type="Pfam" id="PF00462"/>
    </source>
</evidence>
<comment type="similarity">
    <text evidence="1 7">Belongs to the glutaredoxin family. Monothiol subfamily.</text>
</comment>
<dbReference type="PROSITE" id="PS51354">
    <property type="entry name" value="GLUTAREDOXIN_2"/>
    <property type="match status" value="1"/>
</dbReference>
<dbReference type="GeneID" id="24138777"/>
<dbReference type="OMA" id="THTVMLY"/>
<dbReference type="EMBL" id="KK583236">
    <property type="protein sequence ID" value="KDO25045.1"/>
    <property type="molecule type" value="Genomic_DNA"/>
</dbReference>
<dbReference type="RefSeq" id="XP_012211942.1">
    <property type="nucleotide sequence ID" value="XM_012356552.1"/>
</dbReference>
<dbReference type="STRING" id="695850.A0A067C7A2"/>
<dbReference type="CDD" id="cd03028">
    <property type="entry name" value="GRX_PICOT_like"/>
    <property type="match status" value="1"/>
</dbReference>
<dbReference type="RefSeq" id="XP_012204313.1">
    <property type="nucleotide sequence ID" value="XM_012348923.1"/>
</dbReference>
<evidence type="ECO:0000256" key="5">
    <source>
        <dbReference type="ARBA" id="ARBA00023014"/>
    </source>
</evidence>
<dbReference type="PANTHER" id="PTHR10293">
    <property type="entry name" value="GLUTAREDOXIN FAMILY MEMBER"/>
    <property type="match status" value="1"/>
</dbReference>
<reference evidence="10 11" key="1">
    <citation type="journal article" date="2013" name="PLoS Genet.">
        <title>Distinctive expansion of potential virulence genes in the genome of the oomycete fish pathogen Saprolegnia parasitica.</title>
        <authorList>
            <person name="Jiang R.H."/>
            <person name="de Bruijn I."/>
            <person name="Haas B.J."/>
            <person name="Belmonte R."/>
            <person name="Lobach L."/>
            <person name="Christie J."/>
            <person name="van den Ackerveken G."/>
            <person name="Bottin A."/>
            <person name="Bulone V."/>
            <person name="Diaz-Moreno S.M."/>
            <person name="Dumas B."/>
            <person name="Fan L."/>
            <person name="Gaulin E."/>
            <person name="Govers F."/>
            <person name="Grenville-Briggs L.J."/>
            <person name="Horner N.R."/>
            <person name="Levin J.Z."/>
            <person name="Mammella M."/>
            <person name="Meijer H.J."/>
            <person name="Morris P."/>
            <person name="Nusbaum C."/>
            <person name="Oome S."/>
            <person name="Phillips A.J."/>
            <person name="van Rooyen D."/>
            <person name="Rzeszutek E."/>
            <person name="Saraiva M."/>
            <person name="Secombes C.J."/>
            <person name="Seidl M.F."/>
            <person name="Snel B."/>
            <person name="Stassen J.H."/>
            <person name="Sykes S."/>
            <person name="Tripathy S."/>
            <person name="van den Berg H."/>
            <person name="Vega-Arreguin J.C."/>
            <person name="Wawra S."/>
            <person name="Young S.K."/>
            <person name="Zeng Q."/>
            <person name="Dieguez-Uribeondo J."/>
            <person name="Russ C."/>
            <person name="Tyler B.M."/>
            <person name="van West P."/>
        </authorList>
    </citation>
    <scope>NUCLEOTIDE SEQUENCE [LARGE SCALE GENOMIC DNA]</scope>
    <source>
        <strain evidence="10 11">CBS 223.65</strain>
    </source>
</reference>
<accession>A0A067C7A2</accession>
<dbReference type="AlphaFoldDB" id="A0A067C7A2"/>
<dbReference type="KEGG" id="spar:SPRG_09774"/>
<dbReference type="PIRSF" id="PIRSF005894">
    <property type="entry name" value="Monothiol_GRX"/>
    <property type="match status" value="1"/>
</dbReference>
<dbReference type="InterPro" id="IPR004480">
    <property type="entry name" value="Monothiol_GRX-rel"/>
</dbReference>
<keyword evidence="2" id="KW-0001">2Fe-2S</keyword>
<keyword evidence="11" id="KW-1185">Reference proteome</keyword>
<evidence type="ECO:0000256" key="2">
    <source>
        <dbReference type="ARBA" id="ARBA00022714"/>
    </source>
</evidence>
<evidence type="ECO:0000256" key="7">
    <source>
        <dbReference type="PIRNR" id="PIRNR005894"/>
    </source>
</evidence>
<keyword evidence="3" id="KW-0479">Metal-binding</keyword>
<dbReference type="PANTHER" id="PTHR10293:SF16">
    <property type="entry name" value="GLUTAREDOXIN-RELATED PROTEIN 5, MITOCHONDRIAL"/>
    <property type="match status" value="1"/>
</dbReference>
<dbReference type="EMBL" id="KK583690">
    <property type="protein sequence ID" value="KDO17350.1"/>
    <property type="molecule type" value="Genomic_DNA"/>
</dbReference>
<gene>
    <name evidence="10" type="ORF">SPRG_09774</name>
    <name evidence="9" type="ORF">SPRG_17221</name>
</gene>
<evidence type="ECO:0000313" key="10">
    <source>
        <dbReference type="EMBL" id="KDO25045.1"/>
    </source>
</evidence>
<proteinExistence type="inferred from homology"/>
<dbReference type="GeneID" id="24131925"/>
<feature type="domain" description="Glutaredoxin" evidence="8">
    <location>
        <begin position="16"/>
        <end position="79"/>
    </location>
</feature>